<keyword evidence="5 13" id="KW-0349">Heme</keyword>
<protein>
    <recommendedName>
        <fullName evidence="16">Cytochrome P450</fullName>
    </recommendedName>
</protein>
<evidence type="ECO:0000256" key="10">
    <source>
        <dbReference type="ARBA" id="ARBA00023004"/>
    </source>
</evidence>
<dbReference type="PRINTS" id="PR00463">
    <property type="entry name" value="EP450I"/>
</dbReference>
<proteinExistence type="inferred from homology"/>
<comment type="subcellular location">
    <subcellularLocation>
        <location evidence="2">Membrane</location>
        <topology evidence="2">Single-pass membrane protein</topology>
    </subcellularLocation>
</comment>
<dbReference type="GO" id="GO:0004497">
    <property type="term" value="F:monooxygenase activity"/>
    <property type="evidence" value="ECO:0007669"/>
    <property type="project" value="UniProtKB-KW"/>
</dbReference>
<keyword evidence="10 13" id="KW-0408">Iron</keyword>
<dbReference type="InterPro" id="IPR002401">
    <property type="entry name" value="Cyt_P450_E_grp-I"/>
</dbReference>
<dbReference type="PRINTS" id="PR00385">
    <property type="entry name" value="P450"/>
</dbReference>
<keyword evidence="8" id="KW-1133">Transmembrane helix</keyword>
<evidence type="ECO:0000256" key="5">
    <source>
        <dbReference type="ARBA" id="ARBA00022617"/>
    </source>
</evidence>
<comment type="pathway">
    <text evidence="3">Secondary metabolite biosynthesis.</text>
</comment>
<keyword evidence="11 14" id="KW-0503">Monooxygenase</keyword>
<dbReference type="InterPro" id="IPR050364">
    <property type="entry name" value="Cytochrome_P450_fung"/>
</dbReference>
<evidence type="ECO:0000256" key="11">
    <source>
        <dbReference type="ARBA" id="ARBA00023033"/>
    </source>
</evidence>
<dbReference type="PANTHER" id="PTHR46300">
    <property type="entry name" value="P450, PUTATIVE (EUROFUNG)-RELATED-RELATED"/>
    <property type="match status" value="1"/>
</dbReference>
<dbReference type="AlphaFoldDB" id="A0A5K1K2Q0"/>
<dbReference type="GO" id="GO:0020037">
    <property type="term" value="F:heme binding"/>
    <property type="evidence" value="ECO:0007669"/>
    <property type="project" value="InterPro"/>
</dbReference>
<dbReference type="InterPro" id="IPR017972">
    <property type="entry name" value="Cyt_P450_CS"/>
</dbReference>
<evidence type="ECO:0000256" key="7">
    <source>
        <dbReference type="ARBA" id="ARBA00022723"/>
    </source>
</evidence>
<organism evidence="15">
    <name type="scientific">Ganoderma boninense</name>
    <dbReference type="NCBI Taxonomy" id="34458"/>
    <lineage>
        <taxon>Eukaryota</taxon>
        <taxon>Fungi</taxon>
        <taxon>Dikarya</taxon>
        <taxon>Basidiomycota</taxon>
        <taxon>Agaricomycotina</taxon>
        <taxon>Agaricomycetes</taxon>
        <taxon>Polyporales</taxon>
        <taxon>Polyporaceae</taxon>
        <taxon>Ganoderma</taxon>
    </lineage>
</organism>
<evidence type="ECO:0000256" key="2">
    <source>
        <dbReference type="ARBA" id="ARBA00004167"/>
    </source>
</evidence>
<evidence type="ECO:0008006" key="16">
    <source>
        <dbReference type="Google" id="ProtNLM"/>
    </source>
</evidence>
<keyword evidence="7 13" id="KW-0479">Metal-binding</keyword>
<feature type="binding site" description="axial binding residue" evidence="13">
    <location>
        <position position="443"/>
    </location>
    <ligand>
        <name>heme</name>
        <dbReference type="ChEBI" id="CHEBI:30413"/>
    </ligand>
    <ligandPart>
        <name>Fe</name>
        <dbReference type="ChEBI" id="CHEBI:18248"/>
    </ligandPart>
</feature>
<dbReference type="Pfam" id="PF00067">
    <property type="entry name" value="p450"/>
    <property type="match status" value="1"/>
</dbReference>
<comment type="similarity">
    <text evidence="4 14">Belongs to the cytochrome P450 family.</text>
</comment>
<dbReference type="Gene3D" id="1.10.630.10">
    <property type="entry name" value="Cytochrome P450"/>
    <property type="match status" value="1"/>
</dbReference>
<keyword evidence="6" id="KW-0812">Transmembrane</keyword>
<dbReference type="InterPro" id="IPR036396">
    <property type="entry name" value="Cyt_P450_sf"/>
</dbReference>
<reference evidence="15" key="1">
    <citation type="submission" date="2019-10" db="EMBL/GenBank/DDBJ databases">
        <authorList>
            <person name="Nor Muhammad N."/>
        </authorList>
    </citation>
    <scope>NUCLEOTIDE SEQUENCE</scope>
</reference>
<sequence length="490" mass="53922">MSSHIVTAIAWPEAGSIRHSRLPPGPSPLPLLGNILDFPRKHLGREFAALAKTYGDVMYLSLLGRDVVVLGSLTAARDLLDKRSANYSDRPTLVMAELVDFGWLTALMNYGPRWRAHRRAMHLAMAPETALQYAGTQADAAHRFVADLLREPQDLAAYIKRAVTATTIGAIYGISDSAREDSEDEDGSERYHKVLERMAEVGEAILLPGNFAIEAFPVLRHLPAWFPGGAFKRWAEEARRDIAYGVDYLFAGAKAATGDSATRSVVARILQHSESQEDSTLPGTGHDVEKMCKEVAATLYFSAADALTVEMEAFFMAMTLYPEAQKRAQQELDTVVGTARLPESADRSSLPYVNALVKELLRWHPPTPLGLAHRAVADDEYNGYRIPGGATVFVNMWAILRDPEVYHQPDDFMPERFLDSAGNLDFHGRDPADVMFGFGRRVCPGQHFAESTLFLLCASILSAFEIGPPVGEDGAPVEVKWEATDHLVVS</sequence>
<name>A0A5K1K2Q0_9APHY</name>
<evidence type="ECO:0000256" key="1">
    <source>
        <dbReference type="ARBA" id="ARBA00001971"/>
    </source>
</evidence>
<dbReference type="InterPro" id="IPR001128">
    <property type="entry name" value="Cyt_P450"/>
</dbReference>
<evidence type="ECO:0000256" key="8">
    <source>
        <dbReference type="ARBA" id="ARBA00022989"/>
    </source>
</evidence>
<keyword evidence="12" id="KW-0472">Membrane</keyword>
<dbReference type="CDD" id="cd11065">
    <property type="entry name" value="CYP64-like"/>
    <property type="match status" value="1"/>
</dbReference>
<evidence type="ECO:0000256" key="9">
    <source>
        <dbReference type="ARBA" id="ARBA00023002"/>
    </source>
</evidence>
<gene>
    <name evidence="15" type="primary">I1RI73</name>
</gene>
<dbReference type="PROSITE" id="PS00086">
    <property type="entry name" value="CYTOCHROME_P450"/>
    <property type="match status" value="1"/>
</dbReference>
<evidence type="ECO:0000256" key="3">
    <source>
        <dbReference type="ARBA" id="ARBA00005179"/>
    </source>
</evidence>
<dbReference type="EMBL" id="LR728439">
    <property type="protein sequence ID" value="VWP00396.1"/>
    <property type="molecule type" value="Genomic_DNA"/>
</dbReference>
<dbReference type="SUPFAM" id="SSF48264">
    <property type="entry name" value="Cytochrome P450"/>
    <property type="match status" value="1"/>
</dbReference>
<evidence type="ECO:0000256" key="13">
    <source>
        <dbReference type="PIRSR" id="PIRSR602401-1"/>
    </source>
</evidence>
<keyword evidence="9 14" id="KW-0560">Oxidoreductase</keyword>
<evidence type="ECO:0000256" key="14">
    <source>
        <dbReference type="RuleBase" id="RU000461"/>
    </source>
</evidence>
<accession>A0A5K1K2Q0</accession>
<dbReference type="GO" id="GO:0005506">
    <property type="term" value="F:iron ion binding"/>
    <property type="evidence" value="ECO:0007669"/>
    <property type="project" value="InterPro"/>
</dbReference>
<evidence type="ECO:0000256" key="4">
    <source>
        <dbReference type="ARBA" id="ARBA00010617"/>
    </source>
</evidence>
<comment type="cofactor">
    <cofactor evidence="1 13">
        <name>heme</name>
        <dbReference type="ChEBI" id="CHEBI:30413"/>
    </cofactor>
</comment>
<dbReference type="GO" id="GO:0016705">
    <property type="term" value="F:oxidoreductase activity, acting on paired donors, with incorporation or reduction of molecular oxygen"/>
    <property type="evidence" value="ECO:0007669"/>
    <property type="project" value="InterPro"/>
</dbReference>
<evidence type="ECO:0000256" key="12">
    <source>
        <dbReference type="ARBA" id="ARBA00023136"/>
    </source>
</evidence>
<dbReference type="GO" id="GO:0016020">
    <property type="term" value="C:membrane"/>
    <property type="evidence" value="ECO:0007669"/>
    <property type="project" value="UniProtKB-SubCell"/>
</dbReference>
<evidence type="ECO:0000313" key="15">
    <source>
        <dbReference type="EMBL" id="VWP00396.1"/>
    </source>
</evidence>
<dbReference type="PANTHER" id="PTHR46300:SF7">
    <property type="entry name" value="P450, PUTATIVE (EUROFUNG)-RELATED"/>
    <property type="match status" value="1"/>
</dbReference>
<evidence type="ECO:0000256" key="6">
    <source>
        <dbReference type="ARBA" id="ARBA00022692"/>
    </source>
</evidence>